<dbReference type="STRING" id="360411.AC812_04520"/>
<gene>
    <name evidence="1" type="ORF">AC812_04520</name>
</gene>
<dbReference type="Proteomes" id="UP000050514">
    <property type="component" value="Unassembled WGS sequence"/>
</dbReference>
<evidence type="ECO:0000313" key="2">
    <source>
        <dbReference type="Proteomes" id="UP000050514"/>
    </source>
</evidence>
<organism evidence="1 2">
    <name type="scientific">Bellilinea caldifistulae</name>
    <dbReference type="NCBI Taxonomy" id="360411"/>
    <lineage>
        <taxon>Bacteria</taxon>
        <taxon>Bacillati</taxon>
        <taxon>Chloroflexota</taxon>
        <taxon>Anaerolineae</taxon>
        <taxon>Anaerolineales</taxon>
        <taxon>Anaerolineaceae</taxon>
        <taxon>Bellilinea</taxon>
    </lineage>
</organism>
<dbReference type="AlphaFoldDB" id="A0A0P6XUT0"/>
<evidence type="ECO:0000313" key="1">
    <source>
        <dbReference type="EMBL" id="KPL77222.1"/>
    </source>
</evidence>
<comment type="caution">
    <text evidence="1">The sequence shown here is derived from an EMBL/GenBank/DDBJ whole genome shotgun (WGS) entry which is preliminary data.</text>
</comment>
<keyword evidence="2" id="KW-1185">Reference proteome</keyword>
<dbReference type="EMBL" id="LGHJ01000010">
    <property type="protein sequence ID" value="KPL77222.1"/>
    <property type="molecule type" value="Genomic_DNA"/>
</dbReference>
<sequence length="68" mass="7526">MLVLYAVACGGVSSRMEIDRVVSVVEGLSERTNSIRRPLDELVQSGLLICQSIRMTSPYLVSGWLVDR</sequence>
<accession>A0A0P6XUT0</accession>
<reference evidence="1 2" key="1">
    <citation type="submission" date="2015-07" db="EMBL/GenBank/DDBJ databases">
        <title>Draft genome of Bellilinea caldifistulae DSM 17877.</title>
        <authorList>
            <person name="Hemp J."/>
            <person name="Ward L.M."/>
            <person name="Pace L.A."/>
            <person name="Fischer W.W."/>
        </authorList>
    </citation>
    <scope>NUCLEOTIDE SEQUENCE [LARGE SCALE GENOMIC DNA]</scope>
    <source>
        <strain evidence="1 2">GOMI-1</strain>
    </source>
</reference>
<name>A0A0P6XUT0_9CHLR</name>
<protein>
    <submittedName>
        <fullName evidence="1">Uncharacterized protein</fullName>
    </submittedName>
</protein>
<proteinExistence type="predicted"/>